<dbReference type="Proteomes" id="UP001500367">
    <property type="component" value="Unassembled WGS sequence"/>
</dbReference>
<comment type="caution">
    <text evidence="2">The sequence shown here is derived from an EMBL/GenBank/DDBJ whole genome shotgun (WGS) entry which is preliminary data.</text>
</comment>
<name>A0ABP7VBF9_9FLAO</name>
<keyword evidence="3" id="KW-1185">Reference proteome</keyword>
<proteinExistence type="predicted"/>
<dbReference type="EMBL" id="BAABCT010000001">
    <property type="protein sequence ID" value="GAA4063564.1"/>
    <property type="molecule type" value="Genomic_DNA"/>
</dbReference>
<keyword evidence="1" id="KW-0175">Coiled coil</keyword>
<evidence type="ECO:0000256" key="1">
    <source>
        <dbReference type="SAM" id="Coils"/>
    </source>
</evidence>
<protein>
    <submittedName>
        <fullName evidence="2">Uncharacterized protein</fullName>
    </submittedName>
</protein>
<gene>
    <name evidence="2" type="ORF">GCM10022389_05420</name>
</gene>
<feature type="coiled-coil region" evidence="1">
    <location>
        <begin position="50"/>
        <end position="77"/>
    </location>
</feature>
<accession>A0ABP7VBF9</accession>
<evidence type="ECO:0000313" key="2">
    <source>
        <dbReference type="EMBL" id="GAA4063564.1"/>
    </source>
</evidence>
<reference evidence="3" key="1">
    <citation type="journal article" date="2019" name="Int. J. Syst. Evol. Microbiol.">
        <title>The Global Catalogue of Microorganisms (GCM) 10K type strain sequencing project: providing services to taxonomists for standard genome sequencing and annotation.</title>
        <authorList>
            <consortium name="The Broad Institute Genomics Platform"/>
            <consortium name="The Broad Institute Genome Sequencing Center for Infectious Disease"/>
            <person name="Wu L."/>
            <person name="Ma J."/>
        </authorList>
    </citation>
    <scope>NUCLEOTIDE SEQUENCE [LARGE SCALE GENOMIC DNA]</scope>
    <source>
        <strain evidence="3">JCM 17069</strain>
    </source>
</reference>
<sequence>MVVLVFLIFQNSKIEQNHLSNIRKLEEIISSLHKKQLYLNEKVAISSDYDLNYKNKLKNLSEEIVELQNVFISIINKKN</sequence>
<organism evidence="2 3">
    <name type="scientific">Flavobacterium cheonanense</name>
    <dbReference type="NCBI Taxonomy" id="706183"/>
    <lineage>
        <taxon>Bacteria</taxon>
        <taxon>Pseudomonadati</taxon>
        <taxon>Bacteroidota</taxon>
        <taxon>Flavobacteriia</taxon>
        <taxon>Flavobacteriales</taxon>
        <taxon>Flavobacteriaceae</taxon>
        <taxon>Flavobacterium</taxon>
    </lineage>
</organism>
<evidence type="ECO:0000313" key="3">
    <source>
        <dbReference type="Proteomes" id="UP001500367"/>
    </source>
</evidence>